<dbReference type="AlphaFoldDB" id="A0A127VDR6"/>
<dbReference type="SUPFAM" id="SSF52172">
    <property type="entry name" value="CheY-like"/>
    <property type="match status" value="1"/>
</dbReference>
<dbReference type="OrthoDB" id="767605at2"/>
<accession>A0A127VDR6</accession>
<dbReference type="PATRIC" id="fig|188932.3.peg.2550"/>
<dbReference type="EMBL" id="CP014504">
    <property type="protein sequence ID" value="AMP99330.1"/>
    <property type="molecule type" value="Genomic_DNA"/>
</dbReference>
<dbReference type="InterPro" id="IPR050595">
    <property type="entry name" value="Bact_response_regulator"/>
</dbReference>
<dbReference type="SMART" id="SM00448">
    <property type="entry name" value="REC"/>
    <property type="match status" value="1"/>
</dbReference>
<feature type="modified residue" description="4-aspartylphosphate" evidence="3">
    <location>
        <position position="52"/>
    </location>
</feature>
<proteinExistence type="predicted"/>
<dbReference type="GO" id="GO:0000160">
    <property type="term" value="P:phosphorelay signal transduction system"/>
    <property type="evidence" value="ECO:0007669"/>
    <property type="project" value="UniProtKB-KW"/>
</dbReference>
<dbReference type="Proteomes" id="UP000071561">
    <property type="component" value="Chromosome"/>
</dbReference>
<evidence type="ECO:0000256" key="3">
    <source>
        <dbReference type="PROSITE-ProRule" id="PRU00169"/>
    </source>
</evidence>
<protein>
    <submittedName>
        <fullName evidence="5">Response regulator receiver</fullName>
    </submittedName>
</protein>
<dbReference type="KEGG" id="pcm:AY601_2440"/>
<dbReference type="CDD" id="cd00156">
    <property type="entry name" value="REC"/>
    <property type="match status" value="1"/>
</dbReference>
<keyword evidence="1 3" id="KW-0597">Phosphoprotein</keyword>
<dbReference type="RefSeq" id="WP_068401209.1">
    <property type="nucleotide sequence ID" value="NZ_CP014504.1"/>
</dbReference>
<name>A0A127VDR6_9SPHI</name>
<dbReference type="PANTHER" id="PTHR44591:SF14">
    <property type="entry name" value="PROTEIN PILG"/>
    <property type="match status" value="1"/>
</dbReference>
<dbReference type="Gene3D" id="3.40.50.2300">
    <property type="match status" value="1"/>
</dbReference>
<sequence>MKRVIIQDTDLDLLNILTFLLEDASFEVLAVSHYKDVTSKINSFNPELILLDFRLSGEECTCLCATIKKDFPGLPVLALSCNYNIRKQYAIYGFDDYISKPFDIDHLLSVLRKY</sequence>
<keyword evidence="2" id="KW-0902">Two-component regulatory system</keyword>
<dbReference type="Pfam" id="PF00072">
    <property type="entry name" value="Response_reg"/>
    <property type="match status" value="1"/>
</dbReference>
<keyword evidence="6" id="KW-1185">Reference proteome</keyword>
<gene>
    <name evidence="5" type="ORF">AY601_2440</name>
</gene>
<dbReference type="PROSITE" id="PS50110">
    <property type="entry name" value="RESPONSE_REGULATORY"/>
    <property type="match status" value="1"/>
</dbReference>
<evidence type="ECO:0000313" key="6">
    <source>
        <dbReference type="Proteomes" id="UP000071561"/>
    </source>
</evidence>
<evidence type="ECO:0000313" key="5">
    <source>
        <dbReference type="EMBL" id="AMP99330.1"/>
    </source>
</evidence>
<evidence type="ECO:0000259" key="4">
    <source>
        <dbReference type="PROSITE" id="PS50110"/>
    </source>
</evidence>
<dbReference type="PANTHER" id="PTHR44591">
    <property type="entry name" value="STRESS RESPONSE REGULATOR PROTEIN 1"/>
    <property type="match status" value="1"/>
</dbReference>
<feature type="domain" description="Response regulatory" evidence="4">
    <location>
        <begin position="3"/>
        <end position="114"/>
    </location>
</feature>
<organism evidence="5 6">
    <name type="scientific">Pedobacter cryoconitis</name>
    <dbReference type="NCBI Taxonomy" id="188932"/>
    <lineage>
        <taxon>Bacteria</taxon>
        <taxon>Pseudomonadati</taxon>
        <taxon>Bacteroidota</taxon>
        <taxon>Sphingobacteriia</taxon>
        <taxon>Sphingobacteriales</taxon>
        <taxon>Sphingobacteriaceae</taxon>
        <taxon>Pedobacter</taxon>
    </lineage>
</organism>
<evidence type="ECO:0000256" key="2">
    <source>
        <dbReference type="ARBA" id="ARBA00023012"/>
    </source>
</evidence>
<dbReference type="InterPro" id="IPR001789">
    <property type="entry name" value="Sig_transdc_resp-reg_receiver"/>
</dbReference>
<dbReference type="InterPro" id="IPR011006">
    <property type="entry name" value="CheY-like_superfamily"/>
</dbReference>
<evidence type="ECO:0000256" key="1">
    <source>
        <dbReference type="ARBA" id="ARBA00022553"/>
    </source>
</evidence>
<reference evidence="5 6" key="1">
    <citation type="submission" date="2016-03" db="EMBL/GenBank/DDBJ databases">
        <title>Complete genome sequence of Pedobacter cryoconitis PAMC 27485.</title>
        <authorList>
            <person name="Lee J."/>
            <person name="Kim O.-S."/>
        </authorList>
    </citation>
    <scope>NUCLEOTIDE SEQUENCE [LARGE SCALE GENOMIC DNA]</scope>
    <source>
        <strain evidence="5 6">PAMC 27485</strain>
    </source>
</reference>